<accession>A0A5B8T170</accession>
<protein>
    <submittedName>
        <fullName evidence="2">Peroxidase</fullName>
    </submittedName>
</protein>
<name>A0A5B8T170_9GAMM</name>
<dbReference type="Gene3D" id="6.10.80.10">
    <property type="entry name" value="Hexameric tyrosine-coordinated heme protein (HTHP)"/>
    <property type="match status" value="1"/>
</dbReference>
<organism evidence="2 3">
    <name type="scientific">Pistricoccus aurantiacus</name>
    <dbReference type="NCBI Taxonomy" id="1883414"/>
    <lineage>
        <taxon>Bacteria</taxon>
        <taxon>Pseudomonadati</taxon>
        <taxon>Pseudomonadota</taxon>
        <taxon>Gammaproteobacteria</taxon>
        <taxon>Oceanospirillales</taxon>
        <taxon>Halomonadaceae</taxon>
        <taxon>Pistricoccus</taxon>
    </lineage>
</organism>
<dbReference type="Proteomes" id="UP000321272">
    <property type="component" value="Chromosome"/>
</dbReference>
<keyword evidence="3" id="KW-1185">Reference proteome</keyword>
<evidence type="ECO:0000256" key="1">
    <source>
        <dbReference type="SAM" id="MobiDB-lite"/>
    </source>
</evidence>
<dbReference type="GO" id="GO:0004601">
    <property type="term" value="F:peroxidase activity"/>
    <property type="evidence" value="ECO:0007669"/>
    <property type="project" value="UniProtKB-KW"/>
</dbReference>
<keyword evidence="2" id="KW-0575">Peroxidase</keyword>
<dbReference type="InterPro" id="IPR021111">
    <property type="entry name" value="Hexamer_Tyr-coord_heme_pr_HTHP"/>
</dbReference>
<proteinExistence type="predicted"/>
<dbReference type="InterPro" id="IPR038125">
    <property type="entry name" value="HTHP_sf"/>
</dbReference>
<dbReference type="KEGG" id="paur:FGL86_03480"/>
<gene>
    <name evidence="2" type="ORF">FGL86_03480</name>
</gene>
<evidence type="ECO:0000313" key="2">
    <source>
        <dbReference type="EMBL" id="QEA40803.1"/>
    </source>
</evidence>
<sequence>MLTLGLASTASAEDTQDSESWLPSLITETPQEGFQLAVKLSQKGVGTTQPDASVRKALRGAYAHDPDSLIAATQVIAIHFQTVAAANDYWREE</sequence>
<reference evidence="2 3" key="1">
    <citation type="submission" date="2019-06" db="EMBL/GenBank/DDBJ databases">
        <title>Genome analyses of bacteria isolated from kimchi.</title>
        <authorList>
            <person name="Lee S."/>
            <person name="Ahn S."/>
            <person name="Roh S."/>
        </authorList>
    </citation>
    <scope>NUCLEOTIDE SEQUENCE [LARGE SCALE GENOMIC DNA]</scope>
    <source>
        <strain evidence="2 3">CBA4606</strain>
    </source>
</reference>
<feature type="region of interest" description="Disordered" evidence="1">
    <location>
        <begin position="1"/>
        <end position="24"/>
    </location>
</feature>
<dbReference type="AlphaFoldDB" id="A0A5B8T170"/>
<dbReference type="Pfam" id="PF11534">
    <property type="entry name" value="HTHP"/>
    <property type="match status" value="1"/>
</dbReference>
<dbReference type="OrthoDB" id="72286at2"/>
<keyword evidence="2" id="KW-0560">Oxidoreductase</keyword>
<dbReference type="EMBL" id="CP042382">
    <property type="protein sequence ID" value="QEA40803.1"/>
    <property type="molecule type" value="Genomic_DNA"/>
</dbReference>
<evidence type="ECO:0000313" key="3">
    <source>
        <dbReference type="Proteomes" id="UP000321272"/>
    </source>
</evidence>